<comment type="caution">
    <text evidence="1">The sequence shown here is derived from an EMBL/GenBank/DDBJ whole genome shotgun (WGS) entry which is preliminary data.</text>
</comment>
<keyword evidence="2" id="KW-1185">Reference proteome</keyword>
<dbReference type="Proteomes" id="UP000712080">
    <property type="component" value="Unassembled WGS sequence"/>
</dbReference>
<name>A0A972FIN2_9FLAO</name>
<gene>
    <name evidence="1" type="ORF">G6047_00310</name>
</gene>
<dbReference type="RefSeq" id="WP_169525315.1">
    <property type="nucleotide sequence ID" value="NZ_JAAMPU010000071.1"/>
</dbReference>
<evidence type="ECO:0000313" key="2">
    <source>
        <dbReference type="Proteomes" id="UP000712080"/>
    </source>
</evidence>
<dbReference type="AlphaFoldDB" id="A0A972FIN2"/>
<accession>A0A972FIN2</accession>
<evidence type="ECO:0000313" key="1">
    <source>
        <dbReference type="EMBL" id="NMH26463.1"/>
    </source>
</evidence>
<dbReference type="InterPro" id="IPR046042">
    <property type="entry name" value="DUF6000"/>
</dbReference>
<sequence>MEELERRIKMHSAGATVINTAFQELPSFQNNFDLDKSFIQNWVLPYYMKIGVTDSELQSELVSKIPQMSKDILASLLGDFDWRTRQTGAYFAAIKNDIEFIDIIGVHFLKSEVSYAGQIYAIALAYFNTEKSVQYIDKYLEYYLSKPDLWFDQGDAMAALKYLDHVNKTNHLAKHLNDWENFLTNKPYWKKEIEFEHMKNQIEFIQKLQAV</sequence>
<proteinExistence type="predicted"/>
<organism evidence="1 2">
    <name type="scientific">Flavobacterium silvaticum</name>
    <dbReference type="NCBI Taxonomy" id="1852020"/>
    <lineage>
        <taxon>Bacteria</taxon>
        <taxon>Pseudomonadati</taxon>
        <taxon>Bacteroidota</taxon>
        <taxon>Flavobacteriia</taxon>
        <taxon>Flavobacteriales</taxon>
        <taxon>Flavobacteriaceae</taxon>
        <taxon>Flavobacterium</taxon>
    </lineage>
</organism>
<dbReference type="EMBL" id="JAAMPU010000071">
    <property type="protein sequence ID" value="NMH26463.1"/>
    <property type="molecule type" value="Genomic_DNA"/>
</dbReference>
<dbReference type="Pfam" id="PF19463">
    <property type="entry name" value="DUF6000"/>
    <property type="match status" value="1"/>
</dbReference>
<protein>
    <submittedName>
        <fullName evidence="1">Uncharacterized protein</fullName>
    </submittedName>
</protein>
<reference evidence="1" key="1">
    <citation type="submission" date="2020-02" db="EMBL/GenBank/DDBJ databases">
        <title>Flavobacterium sp. genome.</title>
        <authorList>
            <person name="Jung H.S."/>
            <person name="Baek J.H."/>
            <person name="Jeon C.O."/>
        </authorList>
    </citation>
    <scope>NUCLEOTIDE SEQUENCE</scope>
    <source>
        <strain evidence="1">SE-s28</strain>
    </source>
</reference>